<feature type="region of interest" description="Disordered" evidence="2">
    <location>
        <begin position="34"/>
        <end position="56"/>
    </location>
</feature>
<evidence type="ECO:0000256" key="2">
    <source>
        <dbReference type="SAM" id="MobiDB-lite"/>
    </source>
</evidence>
<dbReference type="VEuPathDB" id="PiroplasmaDB:BBOV_IV004390"/>
<dbReference type="AlphaFoldDB" id="A7AQI1"/>
<evidence type="ECO:0000313" key="4">
    <source>
        <dbReference type="EMBL" id="BAN64475.1"/>
    </source>
</evidence>
<sequence length="102" mass="11298">MEKVTKRQWMQSVNGKIRVGPEYQAMIPPFYRISGKGHGSTVPTDGSSGEKANTNEATTYTYVSGNSIEEQVNKRVNPDGNDKNQSKAQCTYLGPEDFLISH</sequence>
<reference evidence="6" key="5">
    <citation type="journal article" date="2021" name="Int. J. Parasitol.">
        <title>Comparative analysis of gene expression between Babesia bovis blood stages and kinetes allowed by improved genome annotation.</title>
        <authorList>
            <person name="Ueti M.W."/>
            <person name="Johnson W.C."/>
            <person name="Kappmeyer L.S."/>
            <person name="Herndon D.R."/>
            <person name="Mousel M.R."/>
            <person name="Reif K.E."/>
            <person name="Taus N.S."/>
            <person name="Ifeonu O.O."/>
            <person name="Silva J.C."/>
            <person name="Suarez C.E."/>
            <person name="Brayton K.A."/>
        </authorList>
    </citation>
    <scope>NUCLEOTIDE SEQUENCE [LARGE SCALE GENOMIC DNA]</scope>
</reference>
<organism evidence="5 6">
    <name type="scientific">Babesia bovis</name>
    <dbReference type="NCBI Taxonomy" id="5865"/>
    <lineage>
        <taxon>Eukaryota</taxon>
        <taxon>Sar</taxon>
        <taxon>Alveolata</taxon>
        <taxon>Apicomplexa</taxon>
        <taxon>Aconoidasida</taxon>
        <taxon>Piroplasmida</taxon>
        <taxon>Babesiidae</taxon>
        <taxon>Babesia</taxon>
    </lineage>
</organism>
<reference evidence="6" key="4">
    <citation type="journal article" date="2020" name="Data Brief">
        <title>Transcriptome dataset of Babesia bovis life stages within vertebrate and invertebrate hosts.</title>
        <authorList>
            <person name="Ueti M.W."/>
            <person name="Johnson W.C."/>
            <person name="Kappmeyer L.S."/>
            <person name="Herndon D.R."/>
            <person name="Mousel M.R."/>
            <person name="Reif K.E."/>
            <person name="Taus N.S."/>
            <person name="Ifeonu O.O."/>
            <person name="Silva J.C."/>
            <person name="Suarez C.E."/>
            <person name="Brayton K.A."/>
        </authorList>
    </citation>
    <scope>NUCLEOTIDE SEQUENCE [LARGE SCALE GENOMIC DNA]</scope>
</reference>
<feature type="compositionally biased region" description="Polar residues" evidence="2">
    <location>
        <begin position="41"/>
        <end position="56"/>
    </location>
</feature>
<evidence type="ECO:0000313" key="5">
    <source>
        <dbReference type="EMBL" id="EDO06800.1"/>
    </source>
</evidence>
<dbReference type="EMBL" id="AAXT01000002">
    <property type="protein sequence ID" value="EDO06800.1"/>
    <property type="molecule type" value="Genomic_DNA"/>
</dbReference>
<keyword evidence="1" id="KW-0539">Nucleus</keyword>
<dbReference type="Proteomes" id="UP000002173">
    <property type="component" value="Unassembled WGS sequence"/>
</dbReference>
<accession>A7AQI1</accession>
<reference evidence="4" key="3">
    <citation type="journal article" date="2014" name="BMC Genomics">
        <title>The Babesia bovis gene and promoter model: an update from full-length EST analysis.</title>
        <authorList>
            <person name="Yamagishi J."/>
            <person name="Wakaguri H."/>
            <person name="Yokoyama N."/>
            <person name="Yamashita R."/>
            <person name="Suzuki Y."/>
            <person name="Xuan X."/>
            <person name="Igarashi I."/>
        </authorList>
    </citation>
    <scope>NUCLEOTIDE SEQUENCE</scope>
    <source>
        <strain evidence="4">Texas</strain>
    </source>
</reference>
<dbReference type="eggNOG" id="ENOG502QWXQ">
    <property type="taxonomic scope" value="Eukaryota"/>
</dbReference>
<feature type="domain" description="ELM2" evidence="3">
    <location>
        <begin position="17"/>
        <end position="33"/>
    </location>
</feature>
<protein>
    <recommendedName>
        <fullName evidence="3">ELM2 domain-containing protein</fullName>
    </recommendedName>
</protein>
<reference evidence="5" key="2">
    <citation type="submission" date="2007-08" db="EMBL/GenBank/DDBJ databases">
        <authorList>
            <person name="Nene V."/>
        </authorList>
    </citation>
    <scope>NUCLEOTIDE SEQUENCE</scope>
    <source>
        <strain evidence="5">T2Bo</strain>
    </source>
</reference>
<dbReference type="Pfam" id="PF01448">
    <property type="entry name" value="ELM2"/>
    <property type="match status" value="1"/>
</dbReference>
<keyword evidence="6" id="KW-1185">Reference proteome</keyword>
<dbReference type="EMBL" id="AK440681">
    <property type="protein sequence ID" value="BAN64475.1"/>
    <property type="molecule type" value="mRNA"/>
</dbReference>
<name>A7AQI1_BABBO</name>
<dbReference type="InterPro" id="IPR000949">
    <property type="entry name" value="ELM2_dom"/>
</dbReference>
<evidence type="ECO:0000256" key="1">
    <source>
        <dbReference type="ARBA" id="ARBA00023242"/>
    </source>
</evidence>
<gene>
    <name evidence="4 5" type="ORF">BBOV_IV004390</name>
</gene>
<evidence type="ECO:0000313" key="6">
    <source>
        <dbReference type="Proteomes" id="UP000002173"/>
    </source>
</evidence>
<evidence type="ECO:0000259" key="3">
    <source>
        <dbReference type="Pfam" id="PF01448"/>
    </source>
</evidence>
<reference evidence="5 6" key="1">
    <citation type="journal article" date="2007" name="PLoS Pathog.">
        <title>Genome sequence of Babesia bovis and comparative analysis of apicomplexan hemoprotozoa.</title>
        <authorList>
            <person name="Brayton K.A."/>
            <person name="Lau A.O.T."/>
            <person name="Herndon D.R."/>
            <person name="Hannick L."/>
            <person name="Kappmeyer L.S."/>
            <person name="Berens S.J."/>
            <person name="Bidwell S.L."/>
            <person name="Brown W.C."/>
            <person name="Crabtree J."/>
            <person name="Fadrosh D."/>
            <person name="Feldblum T."/>
            <person name="Forberger H.A."/>
            <person name="Haas B.J."/>
            <person name="Howell J.M."/>
            <person name="Khouri H."/>
            <person name="Koo H."/>
            <person name="Mann D.J."/>
            <person name="Norimine J."/>
            <person name="Paulsen I.T."/>
            <person name="Radune D."/>
            <person name="Ren Q."/>
            <person name="Smith R.K. Jr."/>
            <person name="Suarez C.E."/>
            <person name="White O."/>
            <person name="Wortman J.R."/>
            <person name="Knowles D.P. Jr."/>
            <person name="McElwain T.F."/>
            <person name="Nene V.M."/>
        </authorList>
    </citation>
    <scope>NUCLEOTIDE SEQUENCE [LARGE SCALE GENOMIC DNA]</scope>
    <source>
        <strain evidence="5">T2Bo</strain>
    </source>
</reference>
<proteinExistence type="evidence at transcript level"/>